<keyword evidence="3" id="KW-1185">Reference proteome</keyword>
<dbReference type="OrthoDB" id="5962960at2759"/>
<organism evidence="2 3">
    <name type="scientific">Mytilus edulis</name>
    <name type="common">Blue mussel</name>
    <dbReference type="NCBI Taxonomy" id="6550"/>
    <lineage>
        <taxon>Eukaryota</taxon>
        <taxon>Metazoa</taxon>
        <taxon>Spiralia</taxon>
        <taxon>Lophotrochozoa</taxon>
        <taxon>Mollusca</taxon>
        <taxon>Bivalvia</taxon>
        <taxon>Autobranchia</taxon>
        <taxon>Pteriomorphia</taxon>
        <taxon>Mytilida</taxon>
        <taxon>Mytiloidea</taxon>
        <taxon>Mytilidae</taxon>
        <taxon>Mytilinae</taxon>
        <taxon>Mytilus</taxon>
    </lineage>
</organism>
<feature type="compositionally biased region" description="Polar residues" evidence="1">
    <location>
        <begin position="80"/>
        <end position="91"/>
    </location>
</feature>
<dbReference type="InterPro" id="IPR027417">
    <property type="entry name" value="P-loop_NTPase"/>
</dbReference>
<feature type="compositionally biased region" description="Low complexity" evidence="1">
    <location>
        <begin position="70"/>
        <end position="79"/>
    </location>
</feature>
<dbReference type="Gene3D" id="3.40.50.300">
    <property type="entry name" value="P-loop containing nucleotide triphosphate hydrolases"/>
    <property type="match status" value="1"/>
</dbReference>
<reference evidence="2" key="1">
    <citation type="submission" date="2021-03" db="EMBL/GenBank/DDBJ databases">
        <authorList>
            <person name="Bekaert M."/>
        </authorList>
    </citation>
    <scope>NUCLEOTIDE SEQUENCE</scope>
</reference>
<protein>
    <submittedName>
        <fullName evidence="2">Uncharacterized protein</fullName>
    </submittedName>
</protein>
<feature type="region of interest" description="Disordered" evidence="1">
    <location>
        <begin position="68"/>
        <end position="99"/>
    </location>
</feature>
<sequence>MHHSSSPGSSKKHSCTPQKSITPKRIRTLSSMKHSPASFSANDNTTSINPEDDDTTIVNEKTTTCTQIYNGTGEENTNNKTPVDSSTNMAGTSRKDSPRTREISYDDIIKLVRSECMKGNYEMTIVPIDLWDFGGQKVYHLTHQLFISSRGTFVLIFNGGESINEEDGAYLVHWVNSVLTYCKTLKKDDEFPKVLFVATHKDQVKGDIEEQRHSLETSIEILFQNHGGKAHLKYRPLIFVDARNKDDQDIDELKETA</sequence>
<feature type="compositionally biased region" description="Polar residues" evidence="1">
    <location>
        <begin position="28"/>
        <end position="49"/>
    </location>
</feature>
<evidence type="ECO:0000313" key="3">
    <source>
        <dbReference type="Proteomes" id="UP000683360"/>
    </source>
</evidence>
<dbReference type="SUPFAM" id="SSF52540">
    <property type="entry name" value="P-loop containing nucleoside triphosphate hydrolases"/>
    <property type="match status" value="1"/>
</dbReference>
<evidence type="ECO:0000313" key="2">
    <source>
        <dbReference type="EMBL" id="CAG2185478.1"/>
    </source>
</evidence>
<dbReference type="Proteomes" id="UP000683360">
    <property type="component" value="Unassembled WGS sequence"/>
</dbReference>
<gene>
    <name evidence="2" type="ORF">MEDL_1087</name>
</gene>
<dbReference type="AlphaFoldDB" id="A0A8S3PV86"/>
<proteinExistence type="predicted"/>
<name>A0A8S3PV86_MYTED</name>
<accession>A0A8S3PV86</accession>
<dbReference type="Pfam" id="PF08477">
    <property type="entry name" value="Roc"/>
    <property type="match status" value="1"/>
</dbReference>
<evidence type="ECO:0000256" key="1">
    <source>
        <dbReference type="SAM" id="MobiDB-lite"/>
    </source>
</evidence>
<comment type="caution">
    <text evidence="2">The sequence shown here is derived from an EMBL/GenBank/DDBJ whole genome shotgun (WGS) entry which is preliminary data.</text>
</comment>
<feature type="region of interest" description="Disordered" evidence="1">
    <location>
        <begin position="1"/>
        <end position="55"/>
    </location>
</feature>
<dbReference type="EMBL" id="CAJPWZ010000089">
    <property type="protein sequence ID" value="CAG2185478.1"/>
    <property type="molecule type" value="Genomic_DNA"/>
</dbReference>